<organism evidence="2 3">
    <name type="scientific">Pseudochrobactrum asaccharolyticum</name>
    <dbReference type="NCBI Taxonomy" id="354351"/>
    <lineage>
        <taxon>Bacteria</taxon>
        <taxon>Pseudomonadati</taxon>
        <taxon>Pseudomonadota</taxon>
        <taxon>Alphaproteobacteria</taxon>
        <taxon>Hyphomicrobiales</taxon>
        <taxon>Brucellaceae</taxon>
        <taxon>Pseudochrobactrum</taxon>
    </lineage>
</organism>
<gene>
    <name evidence="2" type="ORF">DFR47_106194</name>
</gene>
<evidence type="ECO:0000313" key="2">
    <source>
        <dbReference type="EMBL" id="RBO93110.1"/>
    </source>
</evidence>
<protein>
    <submittedName>
        <fullName evidence="2">Glycosyl transferase family 25</fullName>
    </submittedName>
</protein>
<dbReference type="OrthoDB" id="259382at2"/>
<keyword evidence="3" id="KW-1185">Reference proteome</keyword>
<sequence length="264" mass="29917">MVDSILKAYLINLDRSQDRLQRMFQQFEKAGLAFERVAAVDGKVLSDDEVARIKRNAGWKEPLTRSELGCFLSHRKCLEQIVQSGEQYGAIFEDDVRFSGNAKQFFQSDTWIPSDADLIKLETHGRKVLMDKPVTIVAGQYSIARLRSQNILSAGYIISAKCAASLLARMNDAAAPMDHLLFTPACGFFNEMKLYQVSPVICDQAGLESTLSGERAKEHQSLPVWKKVIREIIRPFLRLKTAIWGMYINRFTSQRWGPVEPLVE</sequence>
<dbReference type="CDD" id="cd06532">
    <property type="entry name" value="Glyco_transf_25"/>
    <property type="match status" value="1"/>
</dbReference>
<dbReference type="Pfam" id="PF01755">
    <property type="entry name" value="Glyco_transf_25"/>
    <property type="match status" value="1"/>
</dbReference>
<reference evidence="2 3" key="1">
    <citation type="submission" date="2018-06" db="EMBL/GenBank/DDBJ databases">
        <title>Genomic Encyclopedia of Type Strains, Phase IV (KMG-IV): sequencing the most valuable type-strain genomes for metagenomic binning, comparative biology and taxonomic classification.</title>
        <authorList>
            <person name="Goeker M."/>
        </authorList>
    </citation>
    <scope>NUCLEOTIDE SEQUENCE [LARGE SCALE GENOMIC DNA]</scope>
    <source>
        <strain evidence="2 3">DSM 25619</strain>
    </source>
</reference>
<accession>A0A366DSP4</accession>
<dbReference type="Proteomes" id="UP000252893">
    <property type="component" value="Unassembled WGS sequence"/>
</dbReference>
<name>A0A366DSP4_9HYPH</name>
<keyword evidence="2" id="KW-0808">Transferase</keyword>
<dbReference type="GO" id="GO:0016740">
    <property type="term" value="F:transferase activity"/>
    <property type="evidence" value="ECO:0007669"/>
    <property type="project" value="UniProtKB-KW"/>
</dbReference>
<evidence type="ECO:0000259" key="1">
    <source>
        <dbReference type="Pfam" id="PF01755"/>
    </source>
</evidence>
<feature type="domain" description="Glycosyl transferase family 25" evidence="1">
    <location>
        <begin position="7"/>
        <end position="180"/>
    </location>
</feature>
<dbReference type="InterPro" id="IPR002654">
    <property type="entry name" value="Glyco_trans_25"/>
</dbReference>
<dbReference type="EMBL" id="QNRH01000006">
    <property type="protein sequence ID" value="RBO93110.1"/>
    <property type="molecule type" value="Genomic_DNA"/>
</dbReference>
<dbReference type="AlphaFoldDB" id="A0A366DSP4"/>
<comment type="caution">
    <text evidence="2">The sequence shown here is derived from an EMBL/GenBank/DDBJ whole genome shotgun (WGS) entry which is preliminary data.</text>
</comment>
<evidence type="ECO:0000313" key="3">
    <source>
        <dbReference type="Proteomes" id="UP000252893"/>
    </source>
</evidence>
<proteinExistence type="predicted"/>